<keyword evidence="2" id="KW-1185">Reference proteome</keyword>
<protein>
    <submittedName>
        <fullName evidence="1">Uncharacterized protein</fullName>
    </submittedName>
</protein>
<organism evidence="1 2">
    <name type="scientific">Smallanthus sonchifolius</name>
    <dbReference type="NCBI Taxonomy" id="185202"/>
    <lineage>
        <taxon>Eukaryota</taxon>
        <taxon>Viridiplantae</taxon>
        <taxon>Streptophyta</taxon>
        <taxon>Embryophyta</taxon>
        <taxon>Tracheophyta</taxon>
        <taxon>Spermatophyta</taxon>
        <taxon>Magnoliopsida</taxon>
        <taxon>eudicotyledons</taxon>
        <taxon>Gunneridae</taxon>
        <taxon>Pentapetalae</taxon>
        <taxon>asterids</taxon>
        <taxon>campanulids</taxon>
        <taxon>Asterales</taxon>
        <taxon>Asteraceae</taxon>
        <taxon>Asteroideae</taxon>
        <taxon>Heliantheae alliance</taxon>
        <taxon>Millerieae</taxon>
        <taxon>Smallanthus</taxon>
    </lineage>
</organism>
<name>A0ACB9J9H7_9ASTR</name>
<comment type="caution">
    <text evidence="1">The sequence shown here is derived from an EMBL/GenBank/DDBJ whole genome shotgun (WGS) entry which is preliminary data.</text>
</comment>
<proteinExistence type="predicted"/>
<accession>A0ACB9J9H7</accession>
<gene>
    <name evidence="1" type="ORF">L1987_16079</name>
</gene>
<sequence length="221" mass="25059">MKLLPYGHLKVFEWQRRWIVVADLFNGYLGECNYPMACGRNGLCSGNQQCSCPVSSSSRIDYIRAVNDRQPNLFSEQLNEDMKRVDIETCKQACVNNCSSKASLAPEWLNVVITEKSGYMVDKYSEDTQTRGSEVVEMMKVASWCLQKDFTKMPMSMVVKVLEGVMKVESQLDYNFIDPRQQNSAVEHDQDMTPLMVSVLSAVKLPMIATNARPLSTEDRS</sequence>
<evidence type="ECO:0000313" key="2">
    <source>
        <dbReference type="Proteomes" id="UP001056120"/>
    </source>
</evidence>
<reference evidence="1 2" key="2">
    <citation type="journal article" date="2022" name="Mol. Ecol. Resour.">
        <title>The genomes of chicory, endive, great burdock and yacon provide insights into Asteraceae paleo-polyploidization history and plant inulin production.</title>
        <authorList>
            <person name="Fan W."/>
            <person name="Wang S."/>
            <person name="Wang H."/>
            <person name="Wang A."/>
            <person name="Jiang F."/>
            <person name="Liu H."/>
            <person name="Zhao H."/>
            <person name="Xu D."/>
            <person name="Zhang Y."/>
        </authorList>
    </citation>
    <scope>NUCLEOTIDE SEQUENCE [LARGE SCALE GENOMIC DNA]</scope>
    <source>
        <strain evidence="2">cv. Yunnan</strain>
        <tissue evidence="1">Leaves</tissue>
    </source>
</reference>
<reference evidence="2" key="1">
    <citation type="journal article" date="2022" name="Mol. Ecol. Resour.">
        <title>The genomes of chicory, endive, great burdock and yacon provide insights into Asteraceae palaeo-polyploidization history and plant inulin production.</title>
        <authorList>
            <person name="Fan W."/>
            <person name="Wang S."/>
            <person name="Wang H."/>
            <person name="Wang A."/>
            <person name="Jiang F."/>
            <person name="Liu H."/>
            <person name="Zhao H."/>
            <person name="Xu D."/>
            <person name="Zhang Y."/>
        </authorList>
    </citation>
    <scope>NUCLEOTIDE SEQUENCE [LARGE SCALE GENOMIC DNA]</scope>
    <source>
        <strain evidence="2">cv. Yunnan</strain>
    </source>
</reference>
<dbReference type="EMBL" id="CM042022">
    <property type="protein sequence ID" value="KAI3816385.1"/>
    <property type="molecule type" value="Genomic_DNA"/>
</dbReference>
<dbReference type="Proteomes" id="UP001056120">
    <property type="component" value="Linkage Group LG05"/>
</dbReference>
<evidence type="ECO:0000313" key="1">
    <source>
        <dbReference type="EMBL" id="KAI3816385.1"/>
    </source>
</evidence>